<dbReference type="FunFam" id="1.10.630.10:FF:000238">
    <property type="entry name" value="Cytochrome P450 2A6"/>
    <property type="match status" value="1"/>
</dbReference>
<evidence type="ECO:0000256" key="6">
    <source>
        <dbReference type="ARBA" id="ARBA00022723"/>
    </source>
</evidence>
<dbReference type="PANTHER" id="PTHR24300">
    <property type="entry name" value="CYTOCHROME P450 508A4-RELATED"/>
    <property type="match status" value="1"/>
</dbReference>
<evidence type="ECO:0000256" key="5">
    <source>
        <dbReference type="ARBA" id="ARBA00022617"/>
    </source>
</evidence>
<dbReference type="SUPFAM" id="SSF48264">
    <property type="entry name" value="Cytochrome P450"/>
    <property type="match status" value="1"/>
</dbReference>
<dbReference type="PANTHER" id="PTHR24300:SF326">
    <property type="entry name" value="CYTOCHROME P450-RELATED"/>
    <property type="match status" value="1"/>
</dbReference>
<keyword evidence="17" id="KW-1185">Reference proteome</keyword>
<evidence type="ECO:0000256" key="10">
    <source>
        <dbReference type="ARBA" id="ARBA00023004"/>
    </source>
</evidence>
<dbReference type="GeneTree" id="ENSGT00950000182879"/>
<evidence type="ECO:0000256" key="4">
    <source>
        <dbReference type="ARBA" id="ARBA00010617"/>
    </source>
</evidence>
<evidence type="ECO:0000256" key="14">
    <source>
        <dbReference type="RuleBase" id="RU000461"/>
    </source>
</evidence>
<evidence type="ECO:0000256" key="8">
    <source>
        <dbReference type="ARBA" id="ARBA00022848"/>
    </source>
</evidence>
<comment type="cofactor">
    <cofactor evidence="1 13">
        <name>heme</name>
        <dbReference type="ChEBI" id="CHEBI:30413"/>
    </cofactor>
</comment>
<dbReference type="GO" id="GO:0005789">
    <property type="term" value="C:endoplasmic reticulum membrane"/>
    <property type="evidence" value="ECO:0007669"/>
    <property type="project" value="UniProtKB-SubCell"/>
</dbReference>
<evidence type="ECO:0000256" key="12">
    <source>
        <dbReference type="ARBA" id="ARBA00023136"/>
    </source>
</evidence>
<dbReference type="GO" id="GO:0020037">
    <property type="term" value="F:heme binding"/>
    <property type="evidence" value="ECO:0007669"/>
    <property type="project" value="InterPro"/>
</dbReference>
<name>A0A8C4QEK6_EPTBU</name>
<reference evidence="16" key="2">
    <citation type="submission" date="2025-09" db="UniProtKB">
        <authorList>
            <consortium name="Ensembl"/>
        </authorList>
    </citation>
    <scope>IDENTIFICATION</scope>
</reference>
<accession>A0A8C4QEK6</accession>
<dbReference type="PROSITE" id="PS00086">
    <property type="entry name" value="CYTOCHROME_P450"/>
    <property type="match status" value="1"/>
</dbReference>
<keyword evidence="11 14" id="KW-0503">Monooxygenase</keyword>
<dbReference type="Ensembl" id="ENSEBUT00000014758.1">
    <property type="protein sequence ID" value="ENSEBUP00000014182.1"/>
    <property type="gene ID" value="ENSEBUG00000008940.1"/>
</dbReference>
<dbReference type="InterPro" id="IPR001128">
    <property type="entry name" value="Cyt_P450"/>
</dbReference>
<dbReference type="GO" id="GO:0016712">
    <property type="term" value="F:oxidoreductase activity, acting on paired donors, with incorporation or reduction of molecular oxygen, reduced flavin or flavoprotein as one donor, and incorporation of one atom of oxygen"/>
    <property type="evidence" value="ECO:0007669"/>
    <property type="project" value="InterPro"/>
</dbReference>
<dbReference type="GO" id="GO:0006805">
    <property type="term" value="P:xenobiotic metabolic process"/>
    <property type="evidence" value="ECO:0007669"/>
    <property type="project" value="TreeGrafter"/>
</dbReference>
<reference evidence="16" key="1">
    <citation type="submission" date="2025-08" db="UniProtKB">
        <authorList>
            <consortium name="Ensembl"/>
        </authorList>
    </citation>
    <scope>IDENTIFICATION</scope>
</reference>
<evidence type="ECO:0000313" key="16">
    <source>
        <dbReference type="Ensembl" id="ENSEBUP00000014182.1"/>
    </source>
</evidence>
<evidence type="ECO:0000256" key="9">
    <source>
        <dbReference type="ARBA" id="ARBA00023002"/>
    </source>
</evidence>
<feature type="binding site" description="axial binding residue" evidence="13">
    <location>
        <position position="507"/>
    </location>
    <ligand>
        <name>heme</name>
        <dbReference type="ChEBI" id="CHEBI:30413"/>
    </ligand>
    <ligandPart>
        <name>Fe</name>
        <dbReference type="ChEBI" id="CHEBI:18248"/>
    </ligandPart>
</feature>
<dbReference type="AlphaFoldDB" id="A0A8C4QEK6"/>
<keyword evidence="8" id="KW-0492">Microsome</keyword>
<dbReference type="GO" id="GO:0005506">
    <property type="term" value="F:iron ion binding"/>
    <property type="evidence" value="ECO:0007669"/>
    <property type="project" value="InterPro"/>
</dbReference>
<dbReference type="Proteomes" id="UP000694388">
    <property type="component" value="Unplaced"/>
</dbReference>
<dbReference type="InterPro" id="IPR036396">
    <property type="entry name" value="Cyt_P450_sf"/>
</dbReference>
<keyword evidence="6 13" id="KW-0479">Metal-binding</keyword>
<evidence type="ECO:0000256" key="7">
    <source>
        <dbReference type="ARBA" id="ARBA00022824"/>
    </source>
</evidence>
<dbReference type="PRINTS" id="PR01686">
    <property type="entry name" value="EP450ICYP2D"/>
</dbReference>
<organism evidence="16 17">
    <name type="scientific">Eptatretus burgeri</name>
    <name type="common">Inshore hagfish</name>
    <dbReference type="NCBI Taxonomy" id="7764"/>
    <lineage>
        <taxon>Eukaryota</taxon>
        <taxon>Metazoa</taxon>
        <taxon>Chordata</taxon>
        <taxon>Craniata</taxon>
        <taxon>Vertebrata</taxon>
        <taxon>Cyclostomata</taxon>
        <taxon>Myxini</taxon>
        <taxon>Myxiniformes</taxon>
        <taxon>Myxinidae</taxon>
        <taxon>Eptatretinae</taxon>
        <taxon>Eptatretus</taxon>
    </lineage>
</organism>
<dbReference type="InterPro" id="IPR050182">
    <property type="entry name" value="Cytochrome_P450_fam2"/>
</dbReference>
<dbReference type="InterPro" id="IPR002401">
    <property type="entry name" value="Cyt_P450_E_grp-I"/>
</dbReference>
<feature type="region of interest" description="Disordered" evidence="15">
    <location>
        <begin position="1"/>
        <end position="27"/>
    </location>
</feature>
<evidence type="ECO:0000256" key="11">
    <source>
        <dbReference type="ARBA" id="ARBA00023033"/>
    </source>
</evidence>
<dbReference type="Gene3D" id="1.10.630.10">
    <property type="entry name" value="Cytochrome P450"/>
    <property type="match status" value="1"/>
</dbReference>
<evidence type="ECO:0000256" key="1">
    <source>
        <dbReference type="ARBA" id="ARBA00001971"/>
    </source>
</evidence>
<evidence type="ECO:0000256" key="3">
    <source>
        <dbReference type="ARBA" id="ARBA00004406"/>
    </source>
</evidence>
<dbReference type="InterPro" id="IPR017972">
    <property type="entry name" value="Cyt_P450_CS"/>
</dbReference>
<protein>
    <submittedName>
        <fullName evidence="16">Uncharacterized protein</fullName>
    </submittedName>
</protein>
<keyword evidence="12" id="KW-0472">Membrane</keyword>
<comment type="similarity">
    <text evidence="4 14">Belongs to the cytochrome P450 family.</text>
</comment>
<dbReference type="InterPro" id="IPR008069">
    <property type="entry name" value="Cyt_P450_E_grp-I_CYP2D-like"/>
</dbReference>
<proteinExistence type="inferred from homology"/>
<feature type="region of interest" description="Disordered" evidence="15">
    <location>
        <begin position="43"/>
        <end position="116"/>
    </location>
</feature>
<comment type="subcellular location">
    <subcellularLocation>
        <location evidence="3">Endoplasmic reticulum membrane</location>
        <topology evidence="3">Peripheral membrane protein</topology>
    </subcellularLocation>
    <subcellularLocation>
        <location evidence="2">Microsome membrane</location>
        <topology evidence="2">Peripheral membrane protein</topology>
    </subcellularLocation>
</comment>
<dbReference type="PRINTS" id="PR00463">
    <property type="entry name" value="EP450I"/>
</dbReference>
<dbReference type="Pfam" id="PF00067">
    <property type="entry name" value="p450"/>
    <property type="match status" value="1"/>
</dbReference>
<keyword evidence="9 14" id="KW-0560">Oxidoreductase</keyword>
<sequence>MVRLGGVSRCLGGPPRGASRGGGPSLNPVAIAQVFLAEGVGGASITSDRGSTPRKGLEHFLQPMGEEQAGSRRSGQWEASVPKANTEPLRGAGLRDTSTHHQDAPSNQKASGEKINPAGLARAGKRVVVRPEDGRHRGLFVSGLRTRSAVLCGGSSWWWCSSSQDRGLVDFRSWVGVPPWLFGVGVTVPRPGSGPPAELSSSAGGPNKDPRGPFLFGNQWPWETLSSWTWLSATWRGLAAGIIVWLILRFLRPPTRPPGFPPGPMVLPLVGNYALARTQNVPKDIHKMCNIFPFIMKLPGPQQEIFRNQKELEAFVKEEIREHKKSRQQAKPRDLIDAYLDKIDEESKNSEEIFNERNLITVVNDLFIAGTETTALTLRWAFLYMMAFPDVQEKCWKEINKVAGTDALPRMDLRSSMPYVEAVLHEVQRVSNIIPFGVGHYTTHDITINNYHVPKKTFVLLNLTSVLNDPEQWKSPGEFRPEHFLDEEGCFQKPEAFLPFSAGPRACLGESLAKTELFLFFTCLLQKFQFVWPDPLSKPDLDPLYKLLFIPKPYKVVVRKRVGA</sequence>
<keyword evidence="7" id="KW-0256">Endoplasmic reticulum</keyword>
<evidence type="ECO:0000313" key="17">
    <source>
        <dbReference type="Proteomes" id="UP000694388"/>
    </source>
</evidence>
<evidence type="ECO:0000256" key="2">
    <source>
        <dbReference type="ARBA" id="ARBA00004174"/>
    </source>
</evidence>
<evidence type="ECO:0000256" key="15">
    <source>
        <dbReference type="SAM" id="MobiDB-lite"/>
    </source>
</evidence>
<dbReference type="PRINTS" id="PR00385">
    <property type="entry name" value="P450"/>
</dbReference>
<dbReference type="GO" id="GO:0006082">
    <property type="term" value="P:organic acid metabolic process"/>
    <property type="evidence" value="ECO:0007669"/>
    <property type="project" value="TreeGrafter"/>
</dbReference>
<keyword evidence="10 13" id="KW-0408">Iron</keyword>
<keyword evidence="5 13" id="KW-0349">Heme</keyword>
<evidence type="ECO:0000256" key="13">
    <source>
        <dbReference type="PIRSR" id="PIRSR602401-1"/>
    </source>
</evidence>